<dbReference type="EMBL" id="LR798385">
    <property type="protein sequence ID" value="CAB5228311.1"/>
    <property type="molecule type" value="Genomic_DNA"/>
</dbReference>
<evidence type="ECO:0000313" key="3">
    <source>
        <dbReference type="EMBL" id="CAB5228311.1"/>
    </source>
</evidence>
<protein>
    <submittedName>
        <fullName evidence="3">Uncharacterized protein</fullName>
    </submittedName>
</protein>
<dbReference type="EMBL" id="LR797278">
    <property type="protein sequence ID" value="CAB4199489.1"/>
    <property type="molecule type" value="Genomic_DNA"/>
</dbReference>
<proteinExistence type="predicted"/>
<accession>A0A6J7XDV6</accession>
<evidence type="ECO:0000313" key="1">
    <source>
        <dbReference type="EMBL" id="CAB4182984.1"/>
    </source>
</evidence>
<evidence type="ECO:0000313" key="2">
    <source>
        <dbReference type="EMBL" id="CAB4199489.1"/>
    </source>
</evidence>
<reference evidence="3" key="1">
    <citation type="submission" date="2020-05" db="EMBL/GenBank/DDBJ databases">
        <authorList>
            <person name="Chiriac C."/>
            <person name="Salcher M."/>
            <person name="Ghai R."/>
            <person name="Kavagutti S V."/>
        </authorList>
    </citation>
    <scope>NUCLEOTIDE SEQUENCE</scope>
</reference>
<organism evidence="3">
    <name type="scientific">uncultured Caudovirales phage</name>
    <dbReference type="NCBI Taxonomy" id="2100421"/>
    <lineage>
        <taxon>Viruses</taxon>
        <taxon>Duplodnaviria</taxon>
        <taxon>Heunggongvirae</taxon>
        <taxon>Uroviricota</taxon>
        <taxon>Caudoviricetes</taxon>
        <taxon>Peduoviridae</taxon>
        <taxon>Maltschvirus</taxon>
        <taxon>Maltschvirus maltsch</taxon>
    </lineage>
</organism>
<gene>
    <name evidence="1" type="ORF">UFOVP1084_30</name>
    <name evidence="2" type="ORF">UFOVP1328_48</name>
    <name evidence="3" type="ORF">UFOVP1532_16</name>
</gene>
<name>A0A6J7XDV6_9CAUD</name>
<sequence>MLQPDHYNFVVRQGTTWRSAFTLYQTDTSGPVVNLTGYSASLVVKDSAGDTTPLLTLSSDSGGIVLGGTLGTISVLQTATQTAAYTWASGEYRLTLTPGAGDTDTYLYGTVTIERF</sequence>
<dbReference type="EMBL" id="LR797042">
    <property type="protein sequence ID" value="CAB4182984.1"/>
    <property type="molecule type" value="Genomic_DNA"/>
</dbReference>